<name>A0AAD7J3X3_9AGAR</name>
<sequence length="85" mass="9427">MIPHLEFVFFSFAPVGANLVTDNCHVGFKVFDFCDSANFEDTSIFRHGRSQLLVANPGAREYRSFLDGYRAVSSERAARMGDGCG</sequence>
<protein>
    <submittedName>
        <fullName evidence="1">Uncharacterized protein</fullName>
    </submittedName>
</protein>
<dbReference type="Proteomes" id="UP001215598">
    <property type="component" value="Unassembled WGS sequence"/>
</dbReference>
<dbReference type="EMBL" id="JARKIB010000049">
    <property type="protein sequence ID" value="KAJ7755554.1"/>
    <property type="molecule type" value="Genomic_DNA"/>
</dbReference>
<evidence type="ECO:0000313" key="2">
    <source>
        <dbReference type="Proteomes" id="UP001215598"/>
    </source>
</evidence>
<dbReference type="AlphaFoldDB" id="A0AAD7J3X3"/>
<proteinExistence type="predicted"/>
<reference evidence="1" key="1">
    <citation type="submission" date="2023-03" db="EMBL/GenBank/DDBJ databases">
        <title>Massive genome expansion in bonnet fungi (Mycena s.s.) driven by repeated elements and novel gene families across ecological guilds.</title>
        <authorList>
            <consortium name="Lawrence Berkeley National Laboratory"/>
            <person name="Harder C.B."/>
            <person name="Miyauchi S."/>
            <person name="Viragh M."/>
            <person name="Kuo A."/>
            <person name="Thoen E."/>
            <person name="Andreopoulos B."/>
            <person name="Lu D."/>
            <person name="Skrede I."/>
            <person name="Drula E."/>
            <person name="Henrissat B."/>
            <person name="Morin E."/>
            <person name="Kohler A."/>
            <person name="Barry K."/>
            <person name="LaButti K."/>
            <person name="Morin E."/>
            <person name="Salamov A."/>
            <person name="Lipzen A."/>
            <person name="Mereny Z."/>
            <person name="Hegedus B."/>
            <person name="Baldrian P."/>
            <person name="Stursova M."/>
            <person name="Weitz H."/>
            <person name="Taylor A."/>
            <person name="Grigoriev I.V."/>
            <person name="Nagy L.G."/>
            <person name="Martin F."/>
            <person name="Kauserud H."/>
        </authorList>
    </citation>
    <scope>NUCLEOTIDE SEQUENCE</scope>
    <source>
        <strain evidence="1">CBHHK182m</strain>
    </source>
</reference>
<keyword evidence="2" id="KW-1185">Reference proteome</keyword>
<comment type="caution">
    <text evidence="1">The sequence shown here is derived from an EMBL/GenBank/DDBJ whole genome shotgun (WGS) entry which is preliminary data.</text>
</comment>
<accession>A0AAD7J3X3</accession>
<gene>
    <name evidence="1" type="ORF">B0H16DRAFT_1540824</name>
</gene>
<organism evidence="1 2">
    <name type="scientific">Mycena metata</name>
    <dbReference type="NCBI Taxonomy" id="1033252"/>
    <lineage>
        <taxon>Eukaryota</taxon>
        <taxon>Fungi</taxon>
        <taxon>Dikarya</taxon>
        <taxon>Basidiomycota</taxon>
        <taxon>Agaricomycotina</taxon>
        <taxon>Agaricomycetes</taxon>
        <taxon>Agaricomycetidae</taxon>
        <taxon>Agaricales</taxon>
        <taxon>Marasmiineae</taxon>
        <taxon>Mycenaceae</taxon>
        <taxon>Mycena</taxon>
    </lineage>
</organism>
<evidence type="ECO:0000313" key="1">
    <source>
        <dbReference type="EMBL" id="KAJ7755554.1"/>
    </source>
</evidence>